<keyword evidence="2" id="KW-1185">Reference proteome</keyword>
<reference evidence="1" key="1">
    <citation type="submission" date="2021-01" db="EMBL/GenBank/DDBJ databases">
        <authorList>
            <consortium name="Genoscope - CEA"/>
            <person name="William W."/>
        </authorList>
    </citation>
    <scope>NUCLEOTIDE SEQUENCE</scope>
</reference>
<proteinExistence type="predicted"/>
<dbReference type="Proteomes" id="UP000689195">
    <property type="component" value="Unassembled WGS sequence"/>
</dbReference>
<dbReference type="EMBL" id="CAJJDO010000124">
    <property type="protein sequence ID" value="CAD8200310.1"/>
    <property type="molecule type" value="Genomic_DNA"/>
</dbReference>
<name>A0A8S1XGC2_9CILI</name>
<accession>A0A8S1XGC2</accession>
<dbReference type="AlphaFoldDB" id="A0A8S1XGC2"/>
<dbReference type="OrthoDB" id="310342at2759"/>
<organism evidence="1 2">
    <name type="scientific">Paramecium pentaurelia</name>
    <dbReference type="NCBI Taxonomy" id="43138"/>
    <lineage>
        <taxon>Eukaryota</taxon>
        <taxon>Sar</taxon>
        <taxon>Alveolata</taxon>
        <taxon>Ciliophora</taxon>
        <taxon>Intramacronucleata</taxon>
        <taxon>Oligohymenophorea</taxon>
        <taxon>Peniculida</taxon>
        <taxon>Parameciidae</taxon>
        <taxon>Paramecium</taxon>
    </lineage>
</organism>
<evidence type="ECO:0000313" key="2">
    <source>
        <dbReference type="Proteomes" id="UP000689195"/>
    </source>
</evidence>
<comment type="caution">
    <text evidence="1">The sequence shown here is derived from an EMBL/GenBank/DDBJ whole genome shotgun (WGS) entry which is preliminary data.</text>
</comment>
<gene>
    <name evidence="1" type="ORF">PPENT_87.1.T1240056</name>
</gene>
<protein>
    <submittedName>
        <fullName evidence="1">Uncharacterized protein</fullName>
    </submittedName>
</protein>
<sequence>MSQIQSINLDQGIKESQKGILNDKFKRKIQFLQLVLCQNQTIKTAATLSKINFATAKVVLRNFRNCGFIKNSDKDYEKQIDMLRQIACIKSEIKQEKIQKREQEFKILCQKIKTIQPSTVNNVIQSQMKIKSQIRVFQEELQNQEQIQLQLVKSILLEQIKLMKSN</sequence>
<evidence type="ECO:0000313" key="1">
    <source>
        <dbReference type="EMBL" id="CAD8200310.1"/>
    </source>
</evidence>